<dbReference type="Pfam" id="PF00069">
    <property type="entry name" value="Pkinase"/>
    <property type="match status" value="1"/>
</dbReference>
<dbReference type="SUPFAM" id="SSF56112">
    <property type="entry name" value="Protein kinase-like (PK-like)"/>
    <property type="match status" value="1"/>
</dbReference>
<evidence type="ECO:0000313" key="3">
    <source>
        <dbReference type="EMBL" id="KAK4884155.1"/>
    </source>
</evidence>
<sequence>MAEQVVMSQQQLEQLLRSISVNPNPTAVTAPVGSDLRHREVAPYEPGDKVFVEVHALSDAAKGYTSKFAPRRDGPYLIKTQCSPTTYKIASVSNPNEIIGSYHVSALRPLVEDDNNDEVFAPIRPIRRRGRPKINQEVVIKQPDAQPVTAAPEVGTTVKSLSNGRPVRRRQPKQPCVGECCRTSTTHPTSFDSASTTNQDLDVTRDVSYDVDDLRCLVCKVALEELSDSVKKIDPDRKVKVGGYSIDSRGNSKQKVISEAKSEVHLSELADAVCDKMDDYVRATWKENGTLTLLKLIVDGQMNLDSSNVDFVQDDDLNKSLKYYCDGIVDEFEDSIIEYFKTDLDNVVSKVCSDEAKLCKSTVKVEADQHVADELMVNFEPNITDYSTISILSQCWDDQVRVLLAKHNPSGRLVALKRFNMDKVKEESSLVTDEIILTRQLQHPNIISYFASFVYGSDVCVISPLMAYGSCKDLLDRHFNHGLPEHAIVLIIREVLEGLDYIHKKGFIHRAIRASHILISATGRVCLSGLRYACPIIEHGKWQKYIHSFPANGSKNLSWLSPEVLEQNLRGYNEKSDIYSIGVVFCELANGVEPFAGMPTTLMLIEKVRGAAPQLLDCSTIPREENTEIQGFPCNQINRRFSEALHQLAALCLQREPFNRPTAAQLCSHSYLKLNRRGLHLPDLLKPALPLSERVAQNTDELANLDNRMSNLELFTCDWDF</sequence>
<feature type="domain" description="Protein kinase" evidence="2">
    <location>
        <begin position="386"/>
        <end position="672"/>
    </location>
</feature>
<accession>A0AAN7P9Y0</accession>
<comment type="similarity">
    <text evidence="1">Belongs to the protein kinase superfamily. STE Ser/Thr protein kinase family. STE20 subfamily.</text>
</comment>
<dbReference type="PANTHER" id="PTHR48014:SF21">
    <property type="entry name" value="SERINE_THREONINE-PROTEIN KINASE FRAY2"/>
    <property type="match status" value="1"/>
</dbReference>
<dbReference type="InterPro" id="IPR000719">
    <property type="entry name" value="Prot_kinase_dom"/>
</dbReference>
<dbReference type="Gene3D" id="3.30.200.20">
    <property type="entry name" value="Phosphorylase Kinase, domain 1"/>
    <property type="match status" value="1"/>
</dbReference>
<dbReference type="GO" id="GO:0006611">
    <property type="term" value="P:protein export from nucleus"/>
    <property type="evidence" value="ECO:0007669"/>
    <property type="project" value="TreeGrafter"/>
</dbReference>
<name>A0AAN7P9Y0_9COLE</name>
<dbReference type="Pfam" id="PF11938">
    <property type="entry name" value="DUF3456"/>
    <property type="match status" value="1"/>
</dbReference>
<evidence type="ECO:0000313" key="4">
    <source>
        <dbReference type="Proteomes" id="UP001353858"/>
    </source>
</evidence>
<gene>
    <name evidence="3" type="ORF">RN001_000426</name>
</gene>
<proteinExistence type="inferred from homology"/>
<dbReference type="Pfam" id="PF24626">
    <property type="entry name" value="SH3_Tf2-1"/>
    <property type="match status" value="1"/>
</dbReference>
<organism evidence="3 4">
    <name type="scientific">Aquatica leii</name>
    <dbReference type="NCBI Taxonomy" id="1421715"/>
    <lineage>
        <taxon>Eukaryota</taxon>
        <taxon>Metazoa</taxon>
        <taxon>Ecdysozoa</taxon>
        <taxon>Arthropoda</taxon>
        <taxon>Hexapoda</taxon>
        <taxon>Insecta</taxon>
        <taxon>Pterygota</taxon>
        <taxon>Neoptera</taxon>
        <taxon>Endopterygota</taxon>
        <taxon>Coleoptera</taxon>
        <taxon>Polyphaga</taxon>
        <taxon>Elateriformia</taxon>
        <taxon>Elateroidea</taxon>
        <taxon>Lampyridae</taxon>
        <taxon>Luciolinae</taxon>
        <taxon>Aquatica</taxon>
    </lineage>
</organism>
<dbReference type="Gene3D" id="1.10.510.10">
    <property type="entry name" value="Transferase(Phosphotransferase) domain 1"/>
    <property type="match status" value="1"/>
</dbReference>
<evidence type="ECO:0000256" key="1">
    <source>
        <dbReference type="ARBA" id="ARBA00008874"/>
    </source>
</evidence>
<evidence type="ECO:0000259" key="2">
    <source>
        <dbReference type="PROSITE" id="PS50011"/>
    </source>
</evidence>
<dbReference type="Proteomes" id="UP001353858">
    <property type="component" value="Unassembled WGS sequence"/>
</dbReference>
<dbReference type="PANTHER" id="PTHR48014">
    <property type="entry name" value="SERINE/THREONINE-PROTEIN KINASE FRAY2"/>
    <property type="match status" value="1"/>
</dbReference>
<dbReference type="AlphaFoldDB" id="A0AAN7P9Y0"/>
<dbReference type="EMBL" id="JARPUR010000001">
    <property type="protein sequence ID" value="KAK4884155.1"/>
    <property type="molecule type" value="Genomic_DNA"/>
</dbReference>
<reference evidence="4" key="1">
    <citation type="submission" date="2023-01" db="EMBL/GenBank/DDBJ databases">
        <title>Key to firefly adult light organ development and bioluminescence: homeobox transcription factors regulate luciferase expression and transportation to peroxisome.</title>
        <authorList>
            <person name="Fu X."/>
        </authorList>
    </citation>
    <scope>NUCLEOTIDE SEQUENCE [LARGE SCALE GENOMIC DNA]</scope>
</reference>
<dbReference type="GO" id="GO:0004672">
    <property type="term" value="F:protein kinase activity"/>
    <property type="evidence" value="ECO:0007669"/>
    <property type="project" value="InterPro"/>
</dbReference>
<dbReference type="InterPro" id="IPR047173">
    <property type="entry name" value="STRAD_A/B-like"/>
</dbReference>
<dbReference type="GO" id="GO:0005524">
    <property type="term" value="F:ATP binding"/>
    <property type="evidence" value="ECO:0007669"/>
    <property type="project" value="InterPro"/>
</dbReference>
<dbReference type="InterPro" id="IPR011009">
    <property type="entry name" value="Kinase-like_dom_sf"/>
</dbReference>
<dbReference type="GO" id="GO:0043539">
    <property type="term" value="F:protein serine/threonine kinase activator activity"/>
    <property type="evidence" value="ECO:0007669"/>
    <property type="project" value="InterPro"/>
</dbReference>
<comment type="caution">
    <text evidence="3">The sequence shown here is derived from an EMBL/GenBank/DDBJ whole genome shotgun (WGS) entry which is preliminary data.</text>
</comment>
<dbReference type="PROSITE" id="PS50011">
    <property type="entry name" value="PROTEIN_KINASE_DOM"/>
    <property type="match status" value="1"/>
</dbReference>
<keyword evidence="4" id="KW-1185">Reference proteome</keyword>
<protein>
    <recommendedName>
        <fullName evidence="2">Protein kinase domain-containing protein</fullName>
    </recommendedName>
</protein>
<dbReference type="InterPro" id="IPR056924">
    <property type="entry name" value="SH3_Tf2-1"/>
</dbReference>
<dbReference type="InterPro" id="IPR021852">
    <property type="entry name" value="DUF3456"/>
</dbReference>
<dbReference type="GO" id="GO:1902554">
    <property type="term" value="C:serine/threonine protein kinase complex"/>
    <property type="evidence" value="ECO:0007669"/>
    <property type="project" value="TreeGrafter"/>
</dbReference>